<dbReference type="PIRSF" id="PIRSF002401">
    <property type="entry name" value="GTP_bd_Obg/CgtA"/>
    <property type="match status" value="1"/>
</dbReference>
<dbReference type="InterPro" id="IPR006074">
    <property type="entry name" value="GTP1-OBG_CS"/>
</dbReference>
<dbReference type="NCBIfam" id="TIGR00231">
    <property type="entry name" value="small_GTP"/>
    <property type="match status" value="1"/>
</dbReference>
<dbReference type="Gene3D" id="2.70.210.12">
    <property type="entry name" value="GTP1/OBG domain"/>
    <property type="match status" value="1"/>
</dbReference>
<feature type="domain" description="Obg" evidence="10">
    <location>
        <begin position="36"/>
        <end position="194"/>
    </location>
</feature>
<feature type="binding site" evidence="8">
    <location>
        <begin position="247"/>
        <end position="250"/>
    </location>
    <ligand>
        <name>GTP</name>
        <dbReference type="ChEBI" id="CHEBI:37565"/>
    </ligand>
</feature>
<dbReference type="GO" id="GO:0043022">
    <property type="term" value="F:ribosome binding"/>
    <property type="evidence" value="ECO:0007669"/>
    <property type="project" value="UniProtKB-ARBA"/>
</dbReference>
<feature type="binding site" evidence="8">
    <location>
        <position position="208"/>
    </location>
    <ligand>
        <name>Mg(2+)</name>
        <dbReference type="ChEBI" id="CHEBI:18420"/>
    </ligand>
</feature>
<evidence type="ECO:0000256" key="4">
    <source>
        <dbReference type="ARBA" id="ARBA00022741"/>
    </source>
</evidence>
<keyword evidence="3 8" id="KW-0479">Metal-binding</keyword>
<evidence type="ECO:0000313" key="11">
    <source>
        <dbReference type="EMBL" id="CEO16788.1"/>
    </source>
</evidence>
<evidence type="ECO:0000259" key="9">
    <source>
        <dbReference type="PROSITE" id="PS51710"/>
    </source>
</evidence>
<dbReference type="EC" id="3.6.5.-" evidence="8"/>
<evidence type="ECO:0000313" key="12">
    <source>
        <dbReference type="Proteomes" id="UP000018149"/>
    </source>
</evidence>
<evidence type="ECO:0000256" key="1">
    <source>
        <dbReference type="ARBA" id="ARBA00007699"/>
    </source>
</evidence>
<dbReference type="GO" id="GO:0005525">
    <property type="term" value="F:GTP binding"/>
    <property type="evidence" value="ECO:0007669"/>
    <property type="project" value="UniProtKB-UniRule"/>
</dbReference>
<dbReference type="SUPFAM" id="SSF82051">
    <property type="entry name" value="Obg GTP-binding protein N-terminal domain"/>
    <property type="match status" value="1"/>
</dbReference>
<feature type="binding site" evidence="8">
    <location>
        <begin position="314"/>
        <end position="317"/>
    </location>
    <ligand>
        <name>GTP</name>
        <dbReference type="ChEBI" id="CHEBI:37565"/>
    </ligand>
</feature>
<name>A0A0B7J340_9RICK</name>
<proteinExistence type="inferred from homology"/>
<dbReference type="InterPro" id="IPR006169">
    <property type="entry name" value="GTP1_OBG_dom"/>
</dbReference>
<dbReference type="InterPro" id="IPR005225">
    <property type="entry name" value="Small_GTP-bd"/>
</dbReference>
<dbReference type="PANTHER" id="PTHR11702:SF31">
    <property type="entry name" value="MITOCHONDRIAL RIBOSOME-ASSOCIATED GTPASE 2"/>
    <property type="match status" value="1"/>
</dbReference>
<reference evidence="12" key="2">
    <citation type="submission" date="2015-01" db="EMBL/GenBank/DDBJ databases">
        <authorList>
            <person name="Felsheim R."/>
        </authorList>
    </citation>
    <scope>NUCLEOTIDE SEQUENCE [LARGE SCALE GENOMIC DNA]</scope>
    <source>
        <strain evidence="12">IrR/Munich</strain>
    </source>
</reference>
<dbReference type="NCBIfam" id="NF008956">
    <property type="entry name" value="PRK12299.1"/>
    <property type="match status" value="1"/>
</dbReference>
<dbReference type="PRINTS" id="PR00326">
    <property type="entry name" value="GTP1OBG"/>
</dbReference>
<evidence type="ECO:0000256" key="6">
    <source>
        <dbReference type="ARBA" id="ARBA00022842"/>
    </source>
</evidence>
<evidence type="ECO:0000256" key="2">
    <source>
        <dbReference type="ARBA" id="ARBA00022490"/>
    </source>
</evidence>
<feature type="binding site" evidence="8">
    <location>
        <begin position="226"/>
        <end position="230"/>
    </location>
    <ligand>
        <name>GTP</name>
        <dbReference type="ChEBI" id="CHEBI:37565"/>
    </ligand>
</feature>
<dbReference type="FunFam" id="2.70.210.12:FF:000001">
    <property type="entry name" value="GTPase Obg"/>
    <property type="match status" value="1"/>
</dbReference>
<evidence type="ECO:0000256" key="3">
    <source>
        <dbReference type="ARBA" id="ARBA00022723"/>
    </source>
</evidence>
<dbReference type="Pfam" id="PF01926">
    <property type="entry name" value="MMR_HSR1"/>
    <property type="match status" value="1"/>
</dbReference>
<dbReference type="NCBIfam" id="NF008955">
    <property type="entry name" value="PRK12297.1"/>
    <property type="match status" value="1"/>
</dbReference>
<keyword evidence="4 8" id="KW-0547">Nucleotide-binding</keyword>
<dbReference type="PANTHER" id="PTHR11702">
    <property type="entry name" value="DEVELOPMENTALLY REGULATED GTP-BINDING PROTEIN-RELATED"/>
    <property type="match status" value="1"/>
</dbReference>
<comment type="similarity">
    <text evidence="1 8">Belongs to the TRAFAC class OBG-HflX-like GTPase superfamily. OBG GTPase family.</text>
</comment>
<gene>
    <name evidence="11" type="primary">cgtA</name>
    <name evidence="8" type="synonym">obg</name>
    <name evidence="11" type="ORF">RMONA_01895</name>
</gene>
<keyword evidence="12" id="KW-1185">Reference proteome</keyword>
<keyword evidence="2 8" id="KW-0963">Cytoplasm</keyword>
<feature type="domain" description="OBG-type G" evidence="9">
    <location>
        <begin position="195"/>
        <end position="362"/>
    </location>
</feature>
<dbReference type="InterPro" id="IPR006073">
    <property type="entry name" value="GTP-bd"/>
</dbReference>
<dbReference type="STRING" id="109232.RMONA_01895"/>
<evidence type="ECO:0000256" key="5">
    <source>
        <dbReference type="ARBA" id="ARBA00022801"/>
    </source>
</evidence>
<sequence>MSSLRATARSVAISRDLMRLPRRFAPRNDVENINHMNFIDEVKIFIKGGNGGNGCVSFHREKFIDRGGPDGGNGGRGGSVIFRSNHHLNTLVNYRYKQHFTAENGENGKGSNRSGKSGKSLVLDVPIGTQIFSEDGNILLHEFTEDDQSFEIIKGGSGGLGNSHFKTSVNQAPRKRTEGEIAEEMWIHLSLKLLSDVGLVGLPNAGKSTFLSVVTAAKPKIADYPFTTLVPNLGVVYVDDEEFVIADIPGLIEGAHQGHGLGDKFLKHIERCNVLIHLIDGSSNDVVADYNTVRLELESYSDYLKNKIEIICLNKCDVLTDEEIQEKINKLQKATNKEVFPISTYTNTGVNKIVKLALKTIKNQK</sequence>
<reference evidence="11 12" key="1">
    <citation type="submission" date="2015-01" db="EMBL/GenBank/DDBJ databases">
        <title>Draft genome sequence of Rickettsia monacensis strain IrR/Munich.</title>
        <authorList>
            <person name="Felsheim R.F."/>
            <person name="Johnson S.L."/>
            <person name="Kurtti T.J."/>
            <person name="Munderloh U.G."/>
        </authorList>
    </citation>
    <scope>NUCLEOTIDE SEQUENCE [LARGE SCALE GENOMIC DNA]</scope>
    <source>
        <strain evidence="11 12">IrR/Munich</strain>
    </source>
</reference>
<keyword evidence="6 8" id="KW-0460">Magnesium</keyword>
<feature type="binding site" evidence="8">
    <location>
        <begin position="201"/>
        <end position="208"/>
    </location>
    <ligand>
        <name>GTP</name>
        <dbReference type="ChEBI" id="CHEBI:37565"/>
    </ligand>
</feature>
<dbReference type="GO" id="GO:0042254">
    <property type="term" value="P:ribosome biogenesis"/>
    <property type="evidence" value="ECO:0007669"/>
    <property type="project" value="UniProtKB-UniRule"/>
</dbReference>
<dbReference type="PROSITE" id="PS00905">
    <property type="entry name" value="GTP1_OBG"/>
    <property type="match status" value="1"/>
</dbReference>
<dbReference type="SUPFAM" id="SSF52540">
    <property type="entry name" value="P-loop containing nucleoside triphosphate hydrolases"/>
    <property type="match status" value="1"/>
</dbReference>
<dbReference type="InterPro" id="IPR014100">
    <property type="entry name" value="GTP-bd_Obg/CgtA"/>
</dbReference>
<dbReference type="InterPro" id="IPR045086">
    <property type="entry name" value="OBG_GTPase"/>
</dbReference>
<feature type="binding site" evidence="8">
    <location>
        <position position="228"/>
    </location>
    <ligand>
        <name>Mg(2+)</name>
        <dbReference type="ChEBI" id="CHEBI:18420"/>
    </ligand>
</feature>
<dbReference type="InterPro" id="IPR036726">
    <property type="entry name" value="GTP1_OBG_dom_sf"/>
</dbReference>
<dbReference type="EMBL" id="LN794217">
    <property type="protein sequence ID" value="CEO16788.1"/>
    <property type="molecule type" value="Genomic_DNA"/>
</dbReference>
<comment type="subcellular location">
    <subcellularLocation>
        <location evidence="8">Cytoplasm</location>
    </subcellularLocation>
</comment>
<dbReference type="KEGG" id="rmc:RMONA_01895"/>
<dbReference type="HAMAP" id="MF_01454">
    <property type="entry name" value="GTPase_Obg"/>
    <property type="match status" value="1"/>
</dbReference>
<feature type="binding site" evidence="8">
    <location>
        <begin position="343"/>
        <end position="345"/>
    </location>
    <ligand>
        <name>GTP</name>
        <dbReference type="ChEBI" id="CHEBI:37565"/>
    </ligand>
</feature>
<dbReference type="InterPro" id="IPR031167">
    <property type="entry name" value="G_OBG"/>
</dbReference>
<accession>A0A0B7J340</accession>
<dbReference type="GO" id="GO:0000287">
    <property type="term" value="F:magnesium ion binding"/>
    <property type="evidence" value="ECO:0007669"/>
    <property type="project" value="InterPro"/>
</dbReference>
<organism evidence="11 12">
    <name type="scientific">Rickettsia monacensis</name>
    <dbReference type="NCBI Taxonomy" id="109232"/>
    <lineage>
        <taxon>Bacteria</taxon>
        <taxon>Pseudomonadati</taxon>
        <taxon>Pseudomonadota</taxon>
        <taxon>Alphaproteobacteria</taxon>
        <taxon>Rickettsiales</taxon>
        <taxon>Rickettsiaceae</taxon>
        <taxon>Rickettsieae</taxon>
        <taxon>Rickettsia</taxon>
        <taxon>spotted fever group</taxon>
    </lineage>
</organism>
<dbReference type="NCBIfam" id="TIGR02729">
    <property type="entry name" value="Obg_CgtA"/>
    <property type="match status" value="1"/>
</dbReference>
<evidence type="ECO:0000259" key="10">
    <source>
        <dbReference type="PROSITE" id="PS51883"/>
    </source>
</evidence>
<dbReference type="Gene3D" id="3.40.50.300">
    <property type="entry name" value="P-loop containing nucleotide triphosphate hydrolases"/>
    <property type="match status" value="1"/>
</dbReference>
<protein>
    <recommendedName>
        <fullName evidence="8">GTPase Obg</fullName>
        <ecNumber evidence="8">3.6.5.-</ecNumber>
    </recommendedName>
    <alternativeName>
        <fullName evidence="8">GTP-binding protein Obg</fullName>
    </alternativeName>
</protein>
<evidence type="ECO:0000256" key="7">
    <source>
        <dbReference type="ARBA" id="ARBA00023134"/>
    </source>
</evidence>
<dbReference type="Proteomes" id="UP000018149">
    <property type="component" value="Chromosome I"/>
</dbReference>
<dbReference type="Pfam" id="PF01018">
    <property type="entry name" value="GTP1_OBG"/>
    <property type="match status" value="1"/>
</dbReference>
<keyword evidence="5 8" id="KW-0378">Hydrolase</keyword>
<dbReference type="GO" id="GO:0003924">
    <property type="term" value="F:GTPase activity"/>
    <property type="evidence" value="ECO:0007669"/>
    <property type="project" value="UniProtKB-UniRule"/>
</dbReference>
<comment type="subunit">
    <text evidence="8">Monomer.</text>
</comment>
<dbReference type="HOGENOM" id="CLU_011747_2_0_5"/>
<comment type="cofactor">
    <cofactor evidence="8">
        <name>Mg(2+)</name>
        <dbReference type="ChEBI" id="CHEBI:18420"/>
    </cofactor>
</comment>
<dbReference type="PROSITE" id="PS51883">
    <property type="entry name" value="OBG"/>
    <property type="match status" value="1"/>
</dbReference>
<dbReference type="AlphaFoldDB" id="A0A0B7J340"/>
<keyword evidence="7 8" id="KW-0342">GTP-binding</keyword>
<dbReference type="InterPro" id="IPR027417">
    <property type="entry name" value="P-loop_NTPase"/>
</dbReference>
<comment type="function">
    <text evidence="8">An essential GTPase which binds GTP, GDP and possibly (p)ppGpp with moderate affinity, with high nucleotide exchange rates and a fairly low GTP hydrolysis rate. Plays a role in control of the cell cycle, stress response, ribosome biogenesis and in those bacteria that undergo differentiation, in morphogenesis control.</text>
</comment>
<evidence type="ECO:0000256" key="8">
    <source>
        <dbReference type="HAMAP-Rule" id="MF_01454"/>
    </source>
</evidence>
<dbReference type="CDD" id="cd01898">
    <property type="entry name" value="Obg"/>
    <property type="match status" value="1"/>
</dbReference>
<dbReference type="PROSITE" id="PS51710">
    <property type="entry name" value="G_OBG"/>
    <property type="match status" value="1"/>
</dbReference>
<dbReference type="GO" id="GO:0005737">
    <property type="term" value="C:cytoplasm"/>
    <property type="evidence" value="ECO:0007669"/>
    <property type="project" value="UniProtKB-SubCell"/>
</dbReference>